<gene>
    <name evidence="3" type="ORF">APHIGO_LOCUS7754</name>
</gene>
<proteinExistence type="predicted"/>
<evidence type="ECO:0000313" key="4">
    <source>
        <dbReference type="Proteomes" id="UP001154329"/>
    </source>
</evidence>
<evidence type="ECO:0000256" key="1">
    <source>
        <dbReference type="SAM" id="MobiDB-lite"/>
    </source>
</evidence>
<sequence length="520" mass="58272">MTSISETNDKTSTRKPNPTDDEDVTFFFFYDLVKQLILKRNDIGDASVLSSWLKVLEQNKNKTVRNEYIKLMTLALQYTDPIYPFKDPPPDTIDPLENGVIEMAKKFLNKEGTATCIGDNEYDIAETYPTISTAMSNNKCQYASYQVIPNVGVQCYYAFSDEPMYNWSLSSKIKIPKSGPHATDVEWERALAGIKLQLVTLSTDNLKPPNAPKNITVKDDVSEIKRSVVSGNSRVSKKKSDRLKESEKTSVVCNVMNIEQQNRNISEVFVWNDASLLTGEMRLGAEECSDRKIDTQVKTQTELDKIAFNAYDILYPGDFMIKVVQSVINDIIPTKTNDVTETDDKKEKQQQPSAQDDGGGHDGCTMKNQHECSQSYATRQSAGHGNVNTSSEERLTAFDESPSDRSRIQRMSKPIRRPSALNATDFCTGGNHNRGKVRNATDDCKVVFSGHLGRCNDDRFTGGETRPADRRSKGQSFRAYPENLPASVSSLTDPKCVRLLAQQLYVGRSLKSRDGNYESD</sequence>
<evidence type="ECO:0000313" key="3">
    <source>
        <dbReference type="EMBL" id="CAH1730949.1"/>
    </source>
</evidence>
<feature type="compositionally biased region" description="Polar residues" evidence="1">
    <location>
        <begin position="371"/>
        <end position="390"/>
    </location>
</feature>
<reference evidence="3" key="2">
    <citation type="submission" date="2022-10" db="EMBL/GenBank/DDBJ databases">
        <authorList>
            <consortium name="ENA_rothamsted_submissions"/>
            <consortium name="culmorum"/>
            <person name="King R."/>
        </authorList>
    </citation>
    <scope>NUCLEOTIDE SEQUENCE</scope>
</reference>
<dbReference type="Pfam" id="PF14846">
    <property type="entry name" value="DUF4485"/>
    <property type="match status" value="1"/>
</dbReference>
<organism evidence="3 4">
    <name type="scientific">Aphis gossypii</name>
    <name type="common">Cotton aphid</name>
    <dbReference type="NCBI Taxonomy" id="80765"/>
    <lineage>
        <taxon>Eukaryota</taxon>
        <taxon>Metazoa</taxon>
        <taxon>Ecdysozoa</taxon>
        <taxon>Arthropoda</taxon>
        <taxon>Hexapoda</taxon>
        <taxon>Insecta</taxon>
        <taxon>Pterygota</taxon>
        <taxon>Neoptera</taxon>
        <taxon>Paraneoptera</taxon>
        <taxon>Hemiptera</taxon>
        <taxon>Sternorrhyncha</taxon>
        <taxon>Aphidomorpha</taxon>
        <taxon>Aphidoidea</taxon>
        <taxon>Aphididae</taxon>
        <taxon>Aphidini</taxon>
        <taxon>Aphis</taxon>
        <taxon>Aphis</taxon>
    </lineage>
</organism>
<protein>
    <recommendedName>
        <fullName evidence="2">DUF4485 domain-containing protein</fullName>
    </recommendedName>
</protein>
<keyword evidence="4" id="KW-1185">Reference proteome</keyword>
<dbReference type="AlphaFoldDB" id="A0A9P0NLQ2"/>
<name>A0A9P0NLQ2_APHGO</name>
<feature type="domain" description="DUF4485" evidence="2">
    <location>
        <begin position="25"/>
        <end position="95"/>
    </location>
</feature>
<evidence type="ECO:0000259" key="2">
    <source>
        <dbReference type="Pfam" id="PF14846"/>
    </source>
</evidence>
<accession>A0A9P0NLQ2</accession>
<dbReference type="EMBL" id="OU899036">
    <property type="protein sequence ID" value="CAH1730949.1"/>
    <property type="molecule type" value="Genomic_DNA"/>
</dbReference>
<reference evidence="3" key="1">
    <citation type="submission" date="2022-02" db="EMBL/GenBank/DDBJ databases">
        <authorList>
            <person name="King R."/>
        </authorList>
    </citation>
    <scope>NUCLEOTIDE SEQUENCE</scope>
</reference>
<dbReference type="InterPro" id="IPR027831">
    <property type="entry name" value="DUF4485"/>
</dbReference>
<feature type="compositionally biased region" description="Basic and acidic residues" evidence="1">
    <location>
        <begin position="391"/>
        <end position="407"/>
    </location>
</feature>
<dbReference type="Proteomes" id="UP001154329">
    <property type="component" value="Chromosome 3"/>
</dbReference>
<feature type="region of interest" description="Disordered" evidence="1">
    <location>
        <begin position="337"/>
        <end position="410"/>
    </location>
</feature>